<comment type="caution">
    <text evidence="3">The sequence shown here is derived from an EMBL/GenBank/DDBJ whole genome shotgun (WGS) entry which is preliminary data.</text>
</comment>
<evidence type="ECO:0000256" key="1">
    <source>
        <dbReference type="ARBA" id="ARBA00038310"/>
    </source>
</evidence>
<gene>
    <name evidence="3" type="ORF">Aru02nite_21740</name>
</gene>
<dbReference type="Gene3D" id="3.20.20.140">
    <property type="entry name" value="Metal-dependent hydrolases"/>
    <property type="match status" value="1"/>
</dbReference>
<protein>
    <submittedName>
        <fullName evidence="3">Amidohydrolase</fullName>
    </submittedName>
</protein>
<organism evidence="3 4">
    <name type="scientific">Actinocatenispora rupis</name>
    <dbReference type="NCBI Taxonomy" id="519421"/>
    <lineage>
        <taxon>Bacteria</taxon>
        <taxon>Bacillati</taxon>
        <taxon>Actinomycetota</taxon>
        <taxon>Actinomycetes</taxon>
        <taxon>Micromonosporales</taxon>
        <taxon>Micromonosporaceae</taxon>
        <taxon>Actinocatenispora</taxon>
    </lineage>
</organism>
<evidence type="ECO:0000313" key="4">
    <source>
        <dbReference type="Proteomes" id="UP000612808"/>
    </source>
</evidence>
<dbReference type="GO" id="GO:0016787">
    <property type="term" value="F:hydrolase activity"/>
    <property type="evidence" value="ECO:0007669"/>
    <property type="project" value="InterPro"/>
</dbReference>
<evidence type="ECO:0000259" key="2">
    <source>
        <dbReference type="Pfam" id="PF04909"/>
    </source>
</evidence>
<dbReference type="InterPro" id="IPR032466">
    <property type="entry name" value="Metal_Hydrolase"/>
</dbReference>
<dbReference type="Pfam" id="PF04909">
    <property type="entry name" value="Amidohydro_2"/>
    <property type="match status" value="1"/>
</dbReference>
<reference evidence="3" key="1">
    <citation type="submission" date="2021-01" db="EMBL/GenBank/DDBJ databases">
        <title>Whole genome shotgun sequence of Actinocatenispora rupis NBRC 107355.</title>
        <authorList>
            <person name="Komaki H."/>
            <person name="Tamura T."/>
        </authorList>
    </citation>
    <scope>NUCLEOTIDE SEQUENCE</scope>
    <source>
        <strain evidence="3">NBRC 107355</strain>
    </source>
</reference>
<sequence length="294" mass="31443">MPRKTSDHLVVDAHHHLWDPARGYEWLEAPELAPIRRVFTADELRVELAAHGVHRTVLVEGGRCHADEVAEHLAIADSTPQIAGVVAWADLTDPRLADTISAYRRLPGARKLVGIRDQVQGRPAPGFLAEPVAAKGLATVGAAGLAFDLVVRVDQVPAAALAAAAAPDVRFVLDHLGKPRIAAGSRGLAEWRTAVAPLAACRNVTAKLSGLVTEADWSTWTVDDLRPFVATAVELFGPDRLMFGSDWPVCTTVASYGRVLAALREALPPLTDAERADVFGGTAIRTYRLEVGST</sequence>
<evidence type="ECO:0000313" key="3">
    <source>
        <dbReference type="EMBL" id="GID11285.1"/>
    </source>
</evidence>
<dbReference type="Proteomes" id="UP000612808">
    <property type="component" value="Unassembled WGS sequence"/>
</dbReference>
<keyword evidence="4" id="KW-1185">Reference proteome</keyword>
<feature type="domain" description="Amidohydrolase-related" evidence="2">
    <location>
        <begin position="11"/>
        <end position="289"/>
    </location>
</feature>
<accession>A0A8J3NBY4</accession>
<dbReference type="PANTHER" id="PTHR43569">
    <property type="entry name" value="AMIDOHYDROLASE"/>
    <property type="match status" value="1"/>
</dbReference>
<dbReference type="PANTHER" id="PTHR43569:SF2">
    <property type="entry name" value="AMIDOHYDROLASE-RELATED DOMAIN-CONTAINING PROTEIN"/>
    <property type="match status" value="1"/>
</dbReference>
<name>A0A8J3NBY4_9ACTN</name>
<dbReference type="SUPFAM" id="SSF51556">
    <property type="entry name" value="Metallo-dependent hydrolases"/>
    <property type="match status" value="1"/>
</dbReference>
<proteinExistence type="inferred from homology"/>
<dbReference type="InterPro" id="IPR006680">
    <property type="entry name" value="Amidohydro-rel"/>
</dbReference>
<dbReference type="EMBL" id="BOMB01000012">
    <property type="protein sequence ID" value="GID11285.1"/>
    <property type="molecule type" value="Genomic_DNA"/>
</dbReference>
<comment type="similarity">
    <text evidence="1">Belongs to the metallo-dependent hydrolases superfamily.</text>
</comment>
<dbReference type="InterPro" id="IPR052350">
    <property type="entry name" value="Metallo-dep_Lactonases"/>
</dbReference>
<dbReference type="AlphaFoldDB" id="A0A8J3NBY4"/>